<proteinExistence type="predicted"/>
<dbReference type="Gene3D" id="3.40.50.300">
    <property type="entry name" value="P-loop containing nucleotide triphosphate hydrolases"/>
    <property type="match status" value="1"/>
</dbReference>
<gene>
    <name evidence="1" type="ORF">H171_3133</name>
</gene>
<comment type="caution">
    <text evidence="1">The sequence shown here is derived from an EMBL/GenBank/DDBJ whole genome shotgun (WGS) entry which is preliminary data.</text>
</comment>
<organism evidence="1 2">
    <name type="scientific">[Clostridium] celerecrescens 18A</name>
    <dbReference type="NCBI Taxonomy" id="1286362"/>
    <lineage>
        <taxon>Bacteria</taxon>
        <taxon>Bacillati</taxon>
        <taxon>Bacillota</taxon>
        <taxon>Clostridia</taxon>
        <taxon>Lachnospirales</taxon>
        <taxon>Lachnospiraceae</taxon>
        <taxon>Lacrimispora</taxon>
    </lineage>
</organism>
<dbReference type="InterPro" id="IPR027417">
    <property type="entry name" value="P-loop_NTPase"/>
</dbReference>
<name>A0A2M8Z825_9FIRM</name>
<dbReference type="Proteomes" id="UP000231092">
    <property type="component" value="Unassembled WGS sequence"/>
</dbReference>
<dbReference type="AlphaFoldDB" id="A0A2M8Z825"/>
<evidence type="ECO:0000313" key="2">
    <source>
        <dbReference type="Proteomes" id="UP000231092"/>
    </source>
</evidence>
<evidence type="ECO:0000313" key="1">
    <source>
        <dbReference type="EMBL" id="PJJ29584.1"/>
    </source>
</evidence>
<dbReference type="EMBL" id="PGET01000001">
    <property type="protein sequence ID" value="PJJ29584.1"/>
    <property type="molecule type" value="Genomic_DNA"/>
</dbReference>
<accession>A0A2M8Z825</accession>
<protein>
    <submittedName>
        <fullName evidence="1">Cytidylate kinase</fullName>
    </submittedName>
</protein>
<dbReference type="Pfam" id="PF13189">
    <property type="entry name" value="Cytidylate_kin2"/>
    <property type="match status" value="1"/>
</dbReference>
<keyword evidence="1" id="KW-0418">Kinase</keyword>
<dbReference type="SUPFAM" id="SSF52540">
    <property type="entry name" value="P-loop containing nucleoside triphosphate hydrolases"/>
    <property type="match status" value="1"/>
</dbReference>
<sequence>MLDKVITISREFGSGGRELGMKLAERLGVPFYDKDLISLSAEVSDLEEEAFLHYDEHIPVQQESLEQLHYTPFSTIYEISMSDQIFLAQSCVIRKLAEEGPCIIVGRCADRVLESSINLFIYARMEERIKRLNSLETGVSPELMEERIREIDKKRRDYYQYYTGCEWGKAQNYHLCLESSLVGVEGCLNSALSYLQGLL</sequence>
<dbReference type="GO" id="GO:0016301">
    <property type="term" value="F:kinase activity"/>
    <property type="evidence" value="ECO:0007669"/>
    <property type="project" value="UniProtKB-KW"/>
</dbReference>
<keyword evidence="1" id="KW-0808">Transferase</keyword>
<reference evidence="1 2" key="1">
    <citation type="submission" date="2017-11" db="EMBL/GenBank/DDBJ databases">
        <title>Understudied soil microbes with underappreciated capabilities: Untangling the Clostridium saccharolyticum group.</title>
        <authorList>
            <person name="Leschine S."/>
        </authorList>
    </citation>
    <scope>NUCLEOTIDE SEQUENCE [LARGE SCALE GENOMIC DNA]</scope>
    <source>
        <strain evidence="1 2">18A</strain>
    </source>
</reference>